<keyword evidence="7 9" id="KW-0173">Coenzyme A biosynthesis</keyword>
<gene>
    <name evidence="9" type="primary">coaD</name>
    <name evidence="11" type="ORF">ThimaDRAFT_2653</name>
</gene>
<feature type="binding site" evidence="9">
    <location>
        <position position="28"/>
    </location>
    <ligand>
        <name>substrate</name>
    </ligand>
</feature>
<evidence type="ECO:0000256" key="3">
    <source>
        <dbReference type="ARBA" id="ARBA00022695"/>
    </source>
</evidence>
<reference evidence="11 12" key="1">
    <citation type="submission" date="2011-06" db="EMBL/GenBank/DDBJ databases">
        <title>The draft genome of Thiocapsa marina 5811.</title>
        <authorList>
            <consortium name="US DOE Joint Genome Institute (JGI-PGF)"/>
            <person name="Lucas S."/>
            <person name="Han J."/>
            <person name="Cheng J.-F."/>
            <person name="Goodwin L."/>
            <person name="Pitluck S."/>
            <person name="Peters L."/>
            <person name="Land M.L."/>
            <person name="Hauser L."/>
            <person name="Vogl K."/>
            <person name="Liu Z."/>
            <person name="Imhoff J."/>
            <person name="Thiel V."/>
            <person name="Frigaard N.-U."/>
            <person name="Bryant D."/>
            <person name="Woyke T.J."/>
        </authorList>
    </citation>
    <scope>NUCLEOTIDE SEQUENCE [LARGE SCALE GENOMIC DNA]</scope>
    <source>
        <strain evidence="11 12">5811</strain>
    </source>
</reference>
<dbReference type="SUPFAM" id="SSF52374">
    <property type="entry name" value="Nucleotidylyl transferase"/>
    <property type="match status" value="1"/>
</dbReference>
<evidence type="ECO:0000256" key="2">
    <source>
        <dbReference type="ARBA" id="ARBA00022679"/>
    </source>
</evidence>
<dbReference type="HAMAP" id="MF_00151">
    <property type="entry name" value="PPAT_bact"/>
    <property type="match status" value="1"/>
</dbReference>
<dbReference type="EC" id="2.7.7.3" evidence="9"/>
<dbReference type="InterPro" id="IPR014729">
    <property type="entry name" value="Rossmann-like_a/b/a_fold"/>
</dbReference>
<dbReference type="PANTHER" id="PTHR21342">
    <property type="entry name" value="PHOSPHOPANTETHEINE ADENYLYLTRANSFERASE"/>
    <property type="match status" value="1"/>
</dbReference>
<keyword evidence="12" id="KW-1185">Reference proteome</keyword>
<keyword evidence="4 9" id="KW-0547">Nucleotide-binding</keyword>
<comment type="function">
    <text evidence="9">Reversibly transfers an adenylyl group from ATP to 4'-phosphopantetheine, yielding dephospho-CoA (dPCoA) and pyrophosphate.</text>
</comment>
<comment type="pathway">
    <text evidence="9">Cofactor biosynthesis; coenzyme A biosynthesis; CoA from (R)-pantothenate: step 4/5.</text>
</comment>
<accession>F9UCK1</accession>
<evidence type="ECO:0000256" key="8">
    <source>
        <dbReference type="ARBA" id="ARBA00029346"/>
    </source>
</evidence>
<comment type="subcellular location">
    <subcellularLocation>
        <location evidence="9">Cytoplasm</location>
    </subcellularLocation>
</comment>
<dbReference type="GO" id="GO:0005737">
    <property type="term" value="C:cytoplasm"/>
    <property type="evidence" value="ECO:0007669"/>
    <property type="project" value="UniProtKB-SubCell"/>
</dbReference>
<evidence type="ECO:0000256" key="7">
    <source>
        <dbReference type="ARBA" id="ARBA00022993"/>
    </source>
</evidence>
<dbReference type="EMBL" id="AFWV01000008">
    <property type="protein sequence ID" value="EGV18114.1"/>
    <property type="molecule type" value="Genomic_DNA"/>
</dbReference>
<evidence type="ECO:0000256" key="9">
    <source>
        <dbReference type="HAMAP-Rule" id="MF_00151"/>
    </source>
</evidence>
<feature type="binding site" evidence="9">
    <location>
        <begin position="107"/>
        <end position="109"/>
    </location>
    <ligand>
        <name>ATP</name>
        <dbReference type="ChEBI" id="CHEBI:30616"/>
    </ligand>
</feature>
<evidence type="ECO:0000256" key="4">
    <source>
        <dbReference type="ARBA" id="ARBA00022741"/>
    </source>
</evidence>
<evidence type="ECO:0000256" key="6">
    <source>
        <dbReference type="ARBA" id="ARBA00022842"/>
    </source>
</evidence>
<dbReference type="InterPro" id="IPR004821">
    <property type="entry name" value="Cyt_trans-like"/>
</dbReference>
<dbReference type="GO" id="GO:0005524">
    <property type="term" value="F:ATP binding"/>
    <property type="evidence" value="ECO:0007669"/>
    <property type="project" value="UniProtKB-KW"/>
</dbReference>
<evidence type="ECO:0000259" key="10">
    <source>
        <dbReference type="Pfam" id="PF01467"/>
    </source>
</evidence>
<comment type="subunit">
    <text evidence="9">Homohexamer.</text>
</comment>
<feature type="domain" description="Cytidyltransferase-like" evidence="10">
    <location>
        <begin position="24"/>
        <end position="152"/>
    </location>
</feature>
<organism evidence="11 12">
    <name type="scientific">Thiocapsa marina 5811</name>
    <dbReference type="NCBI Taxonomy" id="768671"/>
    <lineage>
        <taxon>Bacteria</taxon>
        <taxon>Pseudomonadati</taxon>
        <taxon>Pseudomonadota</taxon>
        <taxon>Gammaproteobacteria</taxon>
        <taxon>Chromatiales</taxon>
        <taxon>Chromatiaceae</taxon>
        <taxon>Thiocapsa</taxon>
    </lineage>
</organism>
<dbReference type="Proteomes" id="UP000005459">
    <property type="component" value="Unassembled WGS sequence"/>
</dbReference>
<dbReference type="InterPro" id="IPR001980">
    <property type="entry name" value="PPAT"/>
</dbReference>
<dbReference type="CDD" id="cd02163">
    <property type="entry name" value="PPAT"/>
    <property type="match status" value="1"/>
</dbReference>
<comment type="similarity">
    <text evidence="9">Belongs to the bacterial CoaD family.</text>
</comment>
<dbReference type="GO" id="GO:0004595">
    <property type="term" value="F:pantetheine-phosphate adenylyltransferase activity"/>
    <property type="evidence" value="ECO:0007669"/>
    <property type="project" value="UniProtKB-UniRule"/>
</dbReference>
<feature type="binding site" evidence="9">
    <location>
        <position position="60"/>
    </location>
    <ligand>
        <name>substrate</name>
    </ligand>
</feature>
<evidence type="ECO:0000313" key="11">
    <source>
        <dbReference type="EMBL" id="EGV18114.1"/>
    </source>
</evidence>
<feature type="binding site" evidence="9">
    <location>
        <position position="92"/>
    </location>
    <ligand>
        <name>substrate</name>
    </ligand>
</feature>
<feature type="binding site" evidence="9">
    <location>
        <position position="106"/>
    </location>
    <ligand>
        <name>substrate</name>
    </ligand>
</feature>
<dbReference type="NCBIfam" id="TIGR01510">
    <property type="entry name" value="coaD_prev_kdtB"/>
    <property type="match status" value="1"/>
</dbReference>
<dbReference type="STRING" id="768671.ThimaDRAFT_2653"/>
<protein>
    <recommendedName>
        <fullName evidence="9">Phosphopantetheine adenylyltransferase</fullName>
        <ecNumber evidence="9">2.7.7.3</ecNumber>
    </recommendedName>
    <alternativeName>
        <fullName evidence="9">Dephospho-CoA pyrophosphorylase</fullName>
    </alternativeName>
    <alternativeName>
        <fullName evidence="9">Pantetheine-phosphate adenylyltransferase</fullName>
        <shortName evidence="9">PPAT</shortName>
    </alternativeName>
</protein>
<dbReference type="GO" id="GO:0015937">
    <property type="term" value="P:coenzyme A biosynthetic process"/>
    <property type="evidence" value="ECO:0007669"/>
    <property type="project" value="UniProtKB-UniRule"/>
</dbReference>
<dbReference type="PANTHER" id="PTHR21342:SF1">
    <property type="entry name" value="PHOSPHOPANTETHEINE ADENYLYLTRANSFERASE"/>
    <property type="match status" value="1"/>
</dbReference>
<sequence length="177" mass="19251">MRAADGPGAPGVHPSEETGLRRVVYPGTFDPVTNGHTDLILRAARLFDRVIVAVAVDTGKTPLFSTDERVALVREALGPRENVEVVPFQGLLVEFTRQLGVSVIMRGLRAVSDFEYEFQLAGMNRRMAPTIETVFLTPAETYSYISSSLVREIARLGGDVSTFVAPAVQAALNDRFG</sequence>
<proteinExistence type="inferred from homology"/>
<keyword evidence="3 9" id="KW-0548">Nucleotidyltransferase</keyword>
<keyword evidence="1 9" id="KW-0963">Cytoplasm</keyword>
<feature type="binding site" evidence="9">
    <location>
        <begin position="142"/>
        <end position="148"/>
    </location>
    <ligand>
        <name>ATP</name>
        <dbReference type="ChEBI" id="CHEBI:30616"/>
    </ligand>
</feature>
<evidence type="ECO:0000313" key="12">
    <source>
        <dbReference type="Proteomes" id="UP000005459"/>
    </source>
</evidence>
<name>F9UCK1_9GAMM</name>
<dbReference type="Pfam" id="PF01467">
    <property type="entry name" value="CTP_transf_like"/>
    <property type="match status" value="1"/>
</dbReference>
<dbReference type="eggNOG" id="COG0669">
    <property type="taxonomic scope" value="Bacteria"/>
</dbReference>
<comment type="catalytic activity">
    <reaction evidence="8 9">
        <text>(R)-4'-phosphopantetheine + ATP + H(+) = 3'-dephospho-CoA + diphosphate</text>
        <dbReference type="Rhea" id="RHEA:19801"/>
        <dbReference type="ChEBI" id="CHEBI:15378"/>
        <dbReference type="ChEBI" id="CHEBI:30616"/>
        <dbReference type="ChEBI" id="CHEBI:33019"/>
        <dbReference type="ChEBI" id="CHEBI:57328"/>
        <dbReference type="ChEBI" id="CHEBI:61723"/>
        <dbReference type="EC" id="2.7.7.3"/>
    </reaction>
</comment>
<feature type="binding site" evidence="9">
    <location>
        <position position="36"/>
    </location>
    <ligand>
        <name>ATP</name>
        <dbReference type="ChEBI" id="CHEBI:30616"/>
    </ligand>
</feature>
<dbReference type="Gene3D" id="3.40.50.620">
    <property type="entry name" value="HUPs"/>
    <property type="match status" value="1"/>
</dbReference>
<feature type="site" description="Transition state stabilizer" evidence="9">
    <location>
        <position position="36"/>
    </location>
</feature>
<feature type="binding site" evidence="9">
    <location>
        <begin position="28"/>
        <end position="29"/>
    </location>
    <ligand>
        <name>ATP</name>
        <dbReference type="ChEBI" id="CHEBI:30616"/>
    </ligand>
</feature>
<evidence type="ECO:0000256" key="1">
    <source>
        <dbReference type="ARBA" id="ARBA00022490"/>
    </source>
</evidence>
<keyword evidence="6 9" id="KW-0460">Magnesium</keyword>
<keyword evidence="5 9" id="KW-0067">ATP-binding</keyword>
<evidence type="ECO:0000256" key="5">
    <source>
        <dbReference type="ARBA" id="ARBA00022840"/>
    </source>
</evidence>
<keyword evidence="2 9" id="KW-0808">Transferase</keyword>
<dbReference type="UniPathway" id="UPA00241">
    <property type="reaction ID" value="UER00355"/>
</dbReference>
<dbReference type="AlphaFoldDB" id="F9UCK1"/>
<feature type="binding site" evidence="9">
    <location>
        <position position="117"/>
    </location>
    <ligand>
        <name>ATP</name>
        <dbReference type="ChEBI" id="CHEBI:30616"/>
    </ligand>
</feature>
<dbReference type="NCBIfam" id="TIGR00125">
    <property type="entry name" value="cyt_tran_rel"/>
    <property type="match status" value="1"/>
</dbReference>
<dbReference type="PATRIC" id="fig|768671.3.peg.2810"/>
<dbReference type="PRINTS" id="PR01020">
    <property type="entry name" value="LPSBIOSNTHSS"/>
</dbReference>
<comment type="cofactor">
    <cofactor evidence="9">
        <name>Mg(2+)</name>
        <dbReference type="ChEBI" id="CHEBI:18420"/>
    </cofactor>
</comment>